<dbReference type="InterPro" id="IPR022761">
    <property type="entry name" value="Fumarate_lyase_N"/>
</dbReference>
<evidence type="ECO:0000313" key="8">
    <source>
        <dbReference type="Proteomes" id="UP000184233"/>
    </source>
</evidence>
<dbReference type="STRING" id="1895771.BGO89_09270"/>
<comment type="caution">
    <text evidence="7">The sequence shown here is derived from an EMBL/GenBank/DDBJ whole genome shotgun (WGS) entry which is preliminary data.</text>
</comment>
<dbReference type="PANTHER" id="PTHR43814:SF1">
    <property type="entry name" value="ARGININOSUCCINATE LYASE"/>
    <property type="match status" value="1"/>
</dbReference>
<dbReference type="InterPro" id="IPR020557">
    <property type="entry name" value="Fumarate_lyase_CS"/>
</dbReference>
<dbReference type="PANTHER" id="PTHR43814">
    <property type="entry name" value="ARGININOSUCCINATE LYASE"/>
    <property type="match status" value="1"/>
</dbReference>
<dbReference type="CDD" id="cd01359">
    <property type="entry name" value="Argininosuccinate_lyase"/>
    <property type="match status" value="1"/>
</dbReference>
<dbReference type="GO" id="GO:0004056">
    <property type="term" value="F:argininosuccinate lyase activity"/>
    <property type="evidence" value="ECO:0007669"/>
    <property type="project" value="UniProtKB-UniRule"/>
</dbReference>
<reference evidence="7 8" key="1">
    <citation type="submission" date="2016-09" db="EMBL/GenBank/DDBJ databases">
        <title>Genome-resolved meta-omics ties microbial dynamics to process performance in biotechnology for thiocyanate degradation.</title>
        <authorList>
            <person name="Kantor R.S."/>
            <person name="Huddy R.J."/>
            <person name="Iyer R."/>
            <person name="Thomas B.C."/>
            <person name="Brown C.T."/>
            <person name="Anantharaman K."/>
            <person name="Tringe S."/>
            <person name="Hettich R.L."/>
            <person name="Harrison S.T."/>
            <person name="Banfield J.F."/>
        </authorList>
    </citation>
    <scope>NUCLEOTIDE SEQUENCE [LARGE SCALE GENOMIC DNA]</scope>
    <source>
        <strain evidence="7">59-99</strain>
    </source>
</reference>
<accession>A0A1M3KWV8</accession>
<evidence type="ECO:0000256" key="5">
    <source>
        <dbReference type="NCBIfam" id="TIGR00838"/>
    </source>
</evidence>
<dbReference type="InterPro" id="IPR008948">
    <property type="entry name" value="L-Aspartase-like"/>
</dbReference>
<dbReference type="Proteomes" id="UP000184233">
    <property type="component" value="Unassembled WGS sequence"/>
</dbReference>
<dbReference type="InterPro" id="IPR024083">
    <property type="entry name" value="Fumarase/histidase_N"/>
</dbReference>
<dbReference type="PRINTS" id="PR00145">
    <property type="entry name" value="ARGSUCLYASE"/>
</dbReference>
<evidence type="ECO:0000256" key="2">
    <source>
        <dbReference type="ARBA" id="ARBA00004941"/>
    </source>
</evidence>
<feature type="domain" description="Fumarate lyase N-terminal" evidence="6">
    <location>
        <begin position="9"/>
        <end position="299"/>
    </location>
</feature>
<proteinExistence type="predicted"/>
<dbReference type="SUPFAM" id="SSF48557">
    <property type="entry name" value="L-aspartase-like"/>
    <property type="match status" value="1"/>
</dbReference>
<dbReference type="GO" id="GO:0005829">
    <property type="term" value="C:cytosol"/>
    <property type="evidence" value="ECO:0007669"/>
    <property type="project" value="TreeGrafter"/>
</dbReference>
<dbReference type="PROSITE" id="PS00163">
    <property type="entry name" value="FUMARATE_LYASES"/>
    <property type="match status" value="1"/>
</dbReference>
<evidence type="ECO:0000313" key="7">
    <source>
        <dbReference type="EMBL" id="OJX56719.1"/>
    </source>
</evidence>
<dbReference type="InterPro" id="IPR000362">
    <property type="entry name" value="Fumarate_lyase_fam"/>
</dbReference>
<evidence type="ECO:0000256" key="3">
    <source>
        <dbReference type="ARBA" id="ARBA00012338"/>
    </source>
</evidence>
<dbReference type="PRINTS" id="PR00149">
    <property type="entry name" value="FUMRATELYASE"/>
</dbReference>
<dbReference type="GO" id="GO:0042450">
    <property type="term" value="P:L-arginine biosynthetic process via ornithine"/>
    <property type="evidence" value="ECO:0007669"/>
    <property type="project" value="UniProtKB-UniRule"/>
</dbReference>
<comment type="pathway">
    <text evidence="2">Amino-acid biosynthesis; L-arginine biosynthesis; L-arginine from L-ornithine and carbamoyl phosphate: step 3/3.</text>
</comment>
<dbReference type="Pfam" id="PF00206">
    <property type="entry name" value="Lyase_1"/>
    <property type="match status" value="1"/>
</dbReference>
<name>A0A1M3KWV8_9BACT</name>
<dbReference type="EMBL" id="MKVH01000024">
    <property type="protein sequence ID" value="OJX56719.1"/>
    <property type="molecule type" value="Genomic_DNA"/>
</dbReference>
<dbReference type="EC" id="4.3.2.1" evidence="3 5"/>
<organism evidence="7 8">
    <name type="scientific">Candidatus Kapaibacterium thiocyanatum</name>
    <dbReference type="NCBI Taxonomy" id="1895771"/>
    <lineage>
        <taxon>Bacteria</taxon>
        <taxon>Pseudomonadati</taxon>
        <taxon>Candidatus Kapaibacteriota</taxon>
        <taxon>Candidatus Kapaibacteriia</taxon>
        <taxon>Candidatus Kapaibacteriales</taxon>
        <taxon>Candidatus Kapaibacteriaceae</taxon>
        <taxon>Candidatus Kapaibacterium</taxon>
    </lineage>
</organism>
<keyword evidence="4" id="KW-0055">Arginine biosynthesis</keyword>
<evidence type="ECO:0000259" key="6">
    <source>
        <dbReference type="Pfam" id="PF00206"/>
    </source>
</evidence>
<dbReference type="InterPro" id="IPR009049">
    <property type="entry name" value="Argininosuccinate_lyase"/>
</dbReference>
<dbReference type="UniPathway" id="UPA00068">
    <property type="reaction ID" value="UER00114"/>
</dbReference>
<keyword evidence="7" id="KW-0456">Lyase</keyword>
<dbReference type="AlphaFoldDB" id="A0A1M3KWV8"/>
<protein>
    <recommendedName>
        <fullName evidence="3 5">Argininosuccinate lyase</fullName>
        <ecNumber evidence="3 5">4.3.2.1</ecNumber>
    </recommendedName>
</protein>
<dbReference type="Gene3D" id="1.10.40.30">
    <property type="entry name" value="Fumarase/aspartase (C-terminal domain)"/>
    <property type="match status" value="1"/>
</dbReference>
<dbReference type="NCBIfam" id="TIGR00838">
    <property type="entry name" value="argH"/>
    <property type="match status" value="1"/>
</dbReference>
<dbReference type="Gene3D" id="1.20.200.10">
    <property type="entry name" value="Fumarase/aspartase (Central domain)"/>
    <property type="match status" value="1"/>
</dbReference>
<dbReference type="Gene3D" id="1.10.275.10">
    <property type="entry name" value="Fumarase/aspartase (N-terminal domain)"/>
    <property type="match status" value="1"/>
</dbReference>
<evidence type="ECO:0000256" key="4">
    <source>
        <dbReference type="ARBA" id="ARBA00022571"/>
    </source>
</evidence>
<evidence type="ECO:0000256" key="1">
    <source>
        <dbReference type="ARBA" id="ARBA00000985"/>
    </source>
</evidence>
<comment type="catalytic activity">
    <reaction evidence="1">
        <text>2-(N(omega)-L-arginino)succinate = fumarate + L-arginine</text>
        <dbReference type="Rhea" id="RHEA:24020"/>
        <dbReference type="ChEBI" id="CHEBI:29806"/>
        <dbReference type="ChEBI" id="CHEBI:32682"/>
        <dbReference type="ChEBI" id="CHEBI:57472"/>
        <dbReference type="EC" id="4.3.2.1"/>
    </reaction>
</comment>
<sequence>MKLWDKGAPIDALMQEFTVGADRDMDVRLARWDVVGNIAHASMLVSVGLLTKDEGDTLVAELGDMLESIDTHGFVIDAGMEDVHSQVEYLLTQKLGEVGKKIHTGRSRNDQVLLDIKLWLRHELRGIRQQVLDLASTLLTKAERHIDVLLPGYTHYQVAMPSSFGLWFGGHAEALLEDVRVLDMAIDAANANPLGSAAGYGSSFPLDRELVTRALNFQRMHVTSTFAQQSRGRTERLAAVAIAQVASTLARYATDVVHYMSQNFGFVTLPVEFTTGSSIMPHKKNPDIFEVLRARCNRLQALPVEIGYVTTNLPSGYHRDLQFVKDRIVPGIDEVSLCLRIADHVSPHVQPVDDIMSADLYRYAFTVDRVNDLVVSGMSFRDAYRTIGAEVENGTFTAPSEPVASTHIGSIGNPGLGILRERLQQHRSTRV</sequence>
<gene>
    <name evidence="7" type="ORF">BGO89_09270</name>
</gene>
<keyword evidence="4" id="KW-0028">Amino-acid biosynthesis</keyword>